<name>A0A2H3TLN3_FUSOX</name>
<dbReference type="OrthoDB" id="1577640at2759"/>
<dbReference type="Gene3D" id="1.25.40.20">
    <property type="entry name" value="Ankyrin repeat-containing domain"/>
    <property type="match status" value="1"/>
</dbReference>
<dbReference type="VEuPathDB" id="FungiDB:FOC1_g10008026"/>
<reference evidence="2" key="1">
    <citation type="submission" date="2016-09" db="EMBL/GenBank/DDBJ databases">
        <authorList>
            <person name="Guldener U."/>
        </authorList>
    </citation>
    <scope>NUCLEOTIDE SEQUENCE [LARGE SCALE GENOMIC DNA]</scope>
    <source>
        <strain evidence="2">V64-1</strain>
    </source>
</reference>
<dbReference type="VEuPathDB" id="FungiDB:FOMG_05861"/>
<dbReference type="VEuPathDB" id="FungiDB:FOIG_02557"/>
<accession>A0A2H3TLN3</accession>
<proteinExistence type="predicted"/>
<evidence type="ECO:0000313" key="2">
    <source>
        <dbReference type="Proteomes" id="UP000219369"/>
    </source>
</evidence>
<protein>
    <recommendedName>
        <fullName evidence="3">Fungal N-terminal domain-containing protein</fullName>
    </recommendedName>
</protein>
<organism evidence="1 2">
    <name type="scientific">Fusarium oxysporum</name>
    <name type="common">Fusarium vascular wilt</name>
    <dbReference type="NCBI Taxonomy" id="5507"/>
    <lineage>
        <taxon>Eukaryota</taxon>
        <taxon>Fungi</taxon>
        <taxon>Dikarya</taxon>
        <taxon>Ascomycota</taxon>
        <taxon>Pezizomycotina</taxon>
        <taxon>Sordariomycetes</taxon>
        <taxon>Hypocreomycetidae</taxon>
        <taxon>Hypocreales</taxon>
        <taxon>Nectriaceae</taxon>
        <taxon>Fusarium</taxon>
        <taxon>Fusarium oxysporum species complex</taxon>
    </lineage>
</organism>
<sequence length="1074" mass="121577">MAELALAIIPLGLKTCSGLMSYLGGLKDHDDAIARLKRLAESLEGSFRLLDGFLKSGQLDLSTSQAVAQALRCLANCENALKNLKEFGAKLSVSKMPDPTVKDRVKGSYRKLAYPLRQDQLTQLENTLESLCTPLNLAVQSLQLEIQAATSNALTLNNTRLKQTSDDVSALTSDVFGLRDPLSSIETKLPSLQTSVAAIAPQISLMIQAQFKSQMDEIRHSFQQAESAARQRNAQTNEILSELQIDHRNPVPAIYKLAAKPSALSTIASSVLACPCRARRLRTRKTLRFGPLYLVDETTTDISHYKECEFGFVDPKYSRSRTLRLSSIVRVINKAVELTLRTTGGAGGFSISPSFTYFAEVDENRSPAFRVFDILMRNSFSTQWAMKNCPEPFFKSIIVKLKAIFNTGTAMPTDLGPQGCSLLHRLTLVMNCCGSRGFNFQQQQSAHTGLEQLFDFLITAGTPISAVDSECWMAWHIAANDLVLPMAIISRLHVEDIEVAPIASSVPRYSHLTWQDFIKYDNSNQKFVEGLFGPLTLAILRNDREEAKQLINNYPECLDEISFYGETPFHFAIENPQILETLVKKANPEQLVRSSKVFAGEITLLGRAIQVSADICHNQENNDGTFCPCTTAVELLLAAGCPIIPYRDFLAPMMLGQDWVTSLFICASNHCKVLLAKQLQSYRRELVHVAQKKLSRSEQTSVHVIELDRILRERGLLGFGRLSTALSRDLKRLPTRKQHSRSIYLDITDPEDAFIFWDLGFSDIDDHWADWAMTHENGPGFGKSFRNFLRTVTPTYAIWLYEHCPNLWSLVCEHRKPESPIFVLAEVILSHYLDHDIGYHNVIQYLVNSPIATEDTDDCICQCSHQGCTPFTHGLKFLGAAYHLRSSSLRLLVSEYGHMLSLSQHMAVLRQATFQELHMEHTCIDKPGHLEDGPSESDFDPSAKDLEMETFLNELVMEYQAFLLRDADESPYETGEYCDDYTLKVRSRRHSRAMLFWDFIWPSRVHDIEKKLASSWMPDREVLDDLGVSLWMEDDLGVSLWMENEEQMNRLRIPTEEDCRRWFREMMEKLEIIE</sequence>
<dbReference type="InterPro" id="IPR036770">
    <property type="entry name" value="Ankyrin_rpt-contain_sf"/>
</dbReference>
<evidence type="ECO:0000313" key="1">
    <source>
        <dbReference type="EMBL" id="SCO84126.1"/>
    </source>
</evidence>
<dbReference type="VEuPathDB" id="FungiDB:FOMG_05860"/>
<evidence type="ECO:0008006" key="3">
    <source>
        <dbReference type="Google" id="ProtNLM"/>
    </source>
</evidence>
<dbReference type="Proteomes" id="UP000219369">
    <property type="component" value="Unassembled WGS sequence"/>
</dbReference>
<dbReference type="EMBL" id="FMJY01000004">
    <property type="protein sequence ID" value="SCO84126.1"/>
    <property type="molecule type" value="Genomic_DNA"/>
</dbReference>
<dbReference type="VEuPathDB" id="FungiDB:FOZG_06006"/>
<dbReference type="AlphaFoldDB" id="A0A2H3TLN3"/>
<gene>
    <name evidence="1" type="ORF">FRV6_08253</name>
</gene>
<dbReference type="SUPFAM" id="SSF48403">
    <property type="entry name" value="Ankyrin repeat"/>
    <property type="match status" value="1"/>
</dbReference>
<dbReference type="VEuPathDB" id="FungiDB:FOC4_g10004358"/>
<dbReference type="VEuPathDB" id="FungiDB:FOXG_15411"/>